<sequence>MIFNLGAAGIFALVTGDLSDVVTASVVVLTDAGYSQAIELDADDYAMQHLHQQQISSIHLSNFLQRVENARILAEESQTLKMKNFTLNIDGKDRHLTETELKWIRLIGKFKKYLESHLELDKRIERIHAFNEQANHRI</sequence>
<proteinExistence type="predicted"/>
<evidence type="ECO:0000313" key="1">
    <source>
        <dbReference type="EMBL" id="ESJ95227.1"/>
    </source>
</evidence>
<dbReference type="EMBL" id="AYHO01000002">
    <property type="protein sequence ID" value="ESJ95227.1"/>
    <property type="molecule type" value="Genomic_DNA"/>
</dbReference>
<evidence type="ECO:0000313" key="2">
    <source>
        <dbReference type="Proteomes" id="UP000018465"/>
    </source>
</evidence>
<accession>A0ABN0PXC6</accession>
<dbReference type="Proteomes" id="UP000018465">
    <property type="component" value="Unassembled WGS sequence"/>
</dbReference>
<name>A0ABN0PXC6_ACILW</name>
<comment type="caution">
    <text evidence="1">The sequence shown here is derived from an EMBL/GenBank/DDBJ whole genome shotgun (WGS) entry which is preliminary data.</text>
</comment>
<protein>
    <submittedName>
        <fullName evidence="1">Uncharacterized protein</fullName>
    </submittedName>
</protein>
<reference evidence="1 2" key="1">
    <citation type="submission" date="2013-10" db="EMBL/GenBank/DDBJ databases">
        <title>The Genome Sequence of Acinetobacter lwoffii NIPH 512.</title>
        <authorList>
            <consortium name="The Broad Institute Genomics Platform"/>
            <consortium name="The Broad Institute Genome Sequencing Center for Infectious Disease"/>
            <person name="Cerqueira G."/>
            <person name="Feldgarden M."/>
            <person name="Courvalin P."/>
            <person name="Grillot-Courvalin C."/>
            <person name="Clermont D."/>
            <person name="Rocha E."/>
            <person name="Yoon E.-J."/>
            <person name="Nemec A."/>
            <person name="Young S.K."/>
            <person name="Zeng Q."/>
            <person name="Gargeya S."/>
            <person name="Fitzgerald M."/>
            <person name="Abouelleil A."/>
            <person name="Alvarado L."/>
            <person name="Berlin A.M."/>
            <person name="Chapman S.B."/>
            <person name="Gainer-Dewar J."/>
            <person name="Goldberg J."/>
            <person name="Gnerre S."/>
            <person name="Griggs A."/>
            <person name="Gujja S."/>
            <person name="Hansen M."/>
            <person name="Howarth C."/>
            <person name="Imamovic A."/>
            <person name="Ireland A."/>
            <person name="Larimer J."/>
            <person name="McCowan C."/>
            <person name="Murphy C."/>
            <person name="Pearson M."/>
            <person name="Poon T.W."/>
            <person name="Priest M."/>
            <person name="Roberts A."/>
            <person name="Saif S."/>
            <person name="Shea T."/>
            <person name="Sykes S."/>
            <person name="Wortman J."/>
            <person name="Nusbaum C."/>
            <person name="Birren B."/>
        </authorList>
    </citation>
    <scope>NUCLEOTIDE SEQUENCE [LARGE SCALE GENOMIC DNA]</scope>
    <source>
        <strain evidence="1 2">NIPH 512</strain>
    </source>
</reference>
<dbReference type="RefSeq" id="WP_004646048.1">
    <property type="nucleotide sequence ID" value="NZ_KI530561.1"/>
</dbReference>
<keyword evidence="2" id="KW-1185">Reference proteome</keyword>
<gene>
    <name evidence="1" type="ORF">P800_00031</name>
</gene>
<organism evidence="1 2">
    <name type="scientific">Acinetobacter lwoffii NCTC 5866 = CIP 64.10 = NIPH 512</name>
    <dbReference type="NCBI Taxonomy" id="981327"/>
    <lineage>
        <taxon>Bacteria</taxon>
        <taxon>Pseudomonadati</taxon>
        <taxon>Pseudomonadota</taxon>
        <taxon>Gammaproteobacteria</taxon>
        <taxon>Moraxellales</taxon>
        <taxon>Moraxellaceae</taxon>
        <taxon>Acinetobacter</taxon>
    </lineage>
</organism>